<dbReference type="SUPFAM" id="SSF55729">
    <property type="entry name" value="Acyl-CoA N-acyltransferases (Nat)"/>
    <property type="match status" value="1"/>
</dbReference>
<dbReference type="PANTHER" id="PTHR42791">
    <property type="entry name" value="GNAT FAMILY ACETYLTRANSFERASE"/>
    <property type="match status" value="1"/>
</dbReference>
<keyword evidence="2" id="KW-1185">Reference proteome</keyword>
<name>A0A168CNT3_9HYPO</name>
<sequence>MPLRVARAGADDAARAVAIEHLAYGHGPQNSALFPGPFPPGGDTSRIETLKHQLREDPACHWAKVVDSDLEAQGGDGMIAFSMWYMWEKPRDTPPPTRKWGPGSNPEACELFFGGMRREWIRRFAHKPHVCQLFPWPSPLLPLPLLLPLLLLLPLPLLTERAAINAADLKLLHTDPQHQRRGAASSLLNWGIAEADRLGLPAYLESTPEGRVLYERHGWREVGRLVVDLSKWGGPADLTSTLMVRLPSTSA</sequence>
<dbReference type="OrthoDB" id="410198at2759"/>
<dbReference type="CDD" id="cd04301">
    <property type="entry name" value="NAT_SF"/>
    <property type="match status" value="1"/>
</dbReference>
<evidence type="ECO:0000313" key="1">
    <source>
        <dbReference type="EMBL" id="KZZ96836.1"/>
    </source>
</evidence>
<dbReference type="PANTHER" id="PTHR42791:SF14">
    <property type="entry name" value="N-ACETYLTRANSFERASE DOMAIN-CONTAINING PROTEIN"/>
    <property type="match status" value="1"/>
</dbReference>
<accession>A0A168CNT3</accession>
<dbReference type="InterPro" id="IPR052523">
    <property type="entry name" value="Trichothecene_AcTrans"/>
</dbReference>
<dbReference type="Proteomes" id="UP000078544">
    <property type="component" value="Unassembled WGS sequence"/>
</dbReference>
<reference evidence="1 2" key="1">
    <citation type="journal article" date="2016" name="Genome Biol. Evol.">
        <title>Divergent and convergent evolution of fungal pathogenicity.</title>
        <authorList>
            <person name="Shang Y."/>
            <person name="Xiao G."/>
            <person name="Zheng P."/>
            <person name="Cen K."/>
            <person name="Zhan S."/>
            <person name="Wang C."/>
        </authorList>
    </citation>
    <scope>NUCLEOTIDE SEQUENCE [LARGE SCALE GENOMIC DNA]</scope>
    <source>
        <strain evidence="1 2">RCEF 2490</strain>
    </source>
</reference>
<keyword evidence="1" id="KW-0808">Transferase</keyword>
<gene>
    <name evidence="1" type="ORF">AAL_04065</name>
</gene>
<proteinExistence type="predicted"/>
<dbReference type="Gene3D" id="3.40.630.30">
    <property type="match status" value="1"/>
</dbReference>
<dbReference type="AlphaFoldDB" id="A0A168CNT3"/>
<dbReference type="InterPro" id="IPR016181">
    <property type="entry name" value="Acyl_CoA_acyltransferase"/>
</dbReference>
<keyword evidence="1" id="KW-0012">Acyltransferase</keyword>
<protein>
    <submittedName>
        <fullName evidence="1">Acyl-CoA N-acyltransferase</fullName>
    </submittedName>
</protein>
<evidence type="ECO:0000313" key="2">
    <source>
        <dbReference type="Proteomes" id="UP000078544"/>
    </source>
</evidence>
<dbReference type="STRING" id="1081109.A0A168CNT3"/>
<dbReference type="EMBL" id="AZGY01000007">
    <property type="protein sequence ID" value="KZZ96836.1"/>
    <property type="molecule type" value="Genomic_DNA"/>
</dbReference>
<organism evidence="1 2">
    <name type="scientific">Moelleriella libera RCEF 2490</name>
    <dbReference type="NCBI Taxonomy" id="1081109"/>
    <lineage>
        <taxon>Eukaryota</taxon>
        <taxon>Fungi</taxon>
        <taxon>Dikarya</taxon>
        <taxon>Ascomycota</taxon>
        <taxon>Pezizomycotina</taxon>
        <taxon>Sordariomycetes</taxon>
        <taxon>Hypocreomycetidae</taxon>
        <taxon>Hypocreales</taxon>
        <taxon>Clavicipitaceae</taxon>
        <taxon>Moelleriella</taxon>
    </lineage>
</organism>
<dbReference type="GO" id="GO:0016746">
    <property type="term" value="F:acyltransferase activity"/>
    <property type="evidence" value="ECO:0007669"/>
    <property type="project" value="UniProtKB-KW"/>
</dbReference>
<comment type="caution">
    <text evidence="1">The sequence shown here is derived from an EMBL/GenBank/DDBJ whole genome shotgun (WGS) entry which is preliminary data.</text>
</comment>